<sequence>MSRFDIAALTWDEKPMRVNIAKSVAENIKKHIPLNKDMKLLDFGCGTGLLTFFLIDKVGRAVGVDSSQGMCEVFLKKAKENNIDNVEVLNVDLEKQDIDQKFDVIVSSMALHHVKDTQNILKKFYSLLNDGGYIAIADLVKEDGTFHDDNEGVEHFGFDLEELKSLFEKVGFKDVQYDIAYTVVKERDGQNREYPIFLMVGRK</sequence>
<dbReference type="STRING" id="204536.SULAZ_0211"/>
<dbReference type="eggNOG" id="COG2226">
    <property type="taxonomic scope" value="Bacteria"/>
</dbReference>
<keyword evidence="1 3" id="KW-0808">Transferase</keyword>
<dbReference type="HOGENOM" id="CLU_037990_1_2_0"/>
<dbReference type="KEGG" id="saf:SULAZ_0211"/>
<name>C1DXU6_SULAA</name>
<dbReference type="Pfam" id="PF13847">
    <property type="entry name" value="Methyltransf_31"/>
    <property type="match status" value="1"/>
</dbReference>
<dbReference type="SUPFAM" id="SSF53335">
    <property type="entry name" value="S-adenosyl-L-methionine-dependent methyltransferases"/>
    <property type="match status" value="1"/>
</dbReference>
<evidence type="ECO:0000313" key="3">
    <source>
        <dbReference type="EMBL" id="ACN99042.1"/>
    </source>
</evidence>
<keyword evidence="3" id="KW-0489">Methyltransferase</keyword>
<dbReference type="OrthoDB" id="9791837at2"/>
<dbReference type="Gene3D" id="3.40.50.150">
    <property type="entry name" value="Vaccinia Virus protein VP39"/>
    <property type="match status" value="1"/>
</dbReference>
<dbReference type="EMBL" id="CP001229">
    <property type="protein sequence ID" value="ACN99042.1"/>
    <property type="molecule type" value="Genomic_DNA"/>
</dbReference>
<keyword evidence="4" id="KW-1185">Reference proteome</keyword>
<evidence type="ECO:0000256" key="1">
    <source>
        <dbReference type="ARBA" id="ARBA00022679"/>
    </source>
</evidence>
<dbReference type="Proteomes" id="UP000001369">
    <property type="component" value="Chromosome"/>
</dbReference>
<protein>
    <submittedName>
        <fullName evidence="3">S-adenosylmethionine-dependent methyltransferase</fullName>
    </submittedName>
</protein>
<accession>C1DXU6</accession>
<gene>
    <name evidence="3" type="ordered locus">SULAZ_0211</name>
</gene>
<feature type="domain" description="Methyltransferase" evidence="2">
    <location>
        <begin position="35"/>
        <end position="150"/>
    </location>
</feature>
<dbReference type="GO" id="GO:0008168">
    <property type="term" value="F:methyltransferase activity"/>
    <property type="evidence" value="ECO:0007669"/>
    <property type="project" value="UniProtKB-KW"/>
</dbReference>
<proteinExistence type="predicted"/>
<dbReference type="GO" id="GO:0032259">
    <property type="term" value="P:methylation"/>
    <property type="evidence" value="ECO:0007669"/>
    <property type="project" value="UniProtKB-KW"/>
</dbReference>
<evidence type="ECO:0000313" key="4">
    <source>
        <dbReference type="Proteomes" id="UP000001369"/>
    </source>
</evidence>
<dbReference type="InterPro" id="IPR025714">
    <property type="entry name" value="Methyltranfer_dom"/>
</dbReference>
<dbReference type="RefSeq" id="WP_012674362.1">
    <property type="nucleotide sequence ID" value="NC_012438.1"/>
</dbReference>
<dbReference type="CDD" id="cd02440">
    <property type="entry name" value="AdoMet_MTases"/>
    <property type="match status" value="1"/>
</dbReference>
<dbReference type="PANTHER" id="PTHR43861:SF3">
    <property type="entry name" value="PUTATIVE (AFU_ORTHOLOGUE AFUA_2G14390)-RELATED"/>
    <property type="match status" value="1"/>
</dbReference>
<reference evidence="3 4" key="1">
    <citation type="journal article" date="2009" name="J. Bacteriol.">
        <title>Complete and draft genome sequences of six members of the Aquificales.</title>
        <authorList>
            <person name="Reysenbach A.L."/>
            <person name="Hamamura N."/>
            <person name="Podar M."/>
            <person name="Griffiths E."/>
            <person name="Ferreira S."/>
            <person name="Hochstein R."/>
            <person name="Heidelberg J."/>
            <person name="Johnson J."/>
            <person name="Mead D."/>
            <person name="Pohorille A."/>
            <person name="Sarmiento M."/>
            <person name="Schweighofer K."/>
            <person name="Seshadri R."/>
            <person name="Voytek M.A."/>
        </authorList>
    </citation>
    <scope>NUCLEOTIDE SEQUENCE [LARGE SCALE GENOMIC DNA]</scope>
    <source>
        <strain evidence="4">Az-Fu1 / DSM 15241 / OCM 825</strain>
    </source>
</reference>
<dbReference type="PANTHER" id="PTHR43861">
    <property type="entry name" value="TRANS-ACONITATE 2-METHYLTRANSFERASE-RELATED"/>
    <property type="match status" value="1"/>
</dbReference>
<dbReference type="AlphaFoldDB" id="C1DXU6"/>
<evidence type="ECO:0000259" key="2">
    <source>
        <dbReference type="Pfam" id="PF13847"/>
    </source>
</evidence>
<organism evidence="3 4">
    <name type="scientific">Sulfurihydrogenibium azorense (strain DSM 15241 / OCM 825 / Az-Fu1)</name>
    <dbReference type="NCBI Taxonomy" id="204536"/>
    <lineage>
        <taxon>Bacteria</taxon>
        <taxon>Pseudomonadati</taxon>
        <taxon>Aquificota</taxon>
        <taxon>Aquificia</taxon>
        <taxon>Aquificales</taxon>
        <taxon>Hydrogenothermaceae</taxon>
        <taxon>Sulfurihydrogenibium</taxon>
    </lineage>
</organism>
<dbReference type="InterPro" id="IPR029063">
    <property type="entry name" value="SAM-dependent_MTases_sf"/>
</dbReference>